<proteinExistence type="predicted"/>
<name>A0ACB7ZNC4_9ERIC</name>
<dbReference type="Proteomes" id="UP000828048">
    <property type="component" value="Chromosome 9"/>
</dbReference>
<dbReference type="EMBL" id="CM037159">
    <property type="protein sequence ID" value="KAH7867188.1"/>
    <property type="molecule type" value="Genomic_DNA"/>
</dbReference>
<sequence>MENSTNKVQKLSLSNIIEFCTFSTRMEYDDRFRQVQRPKYDCLLFDLDDTLYPRSSGLADSCTKNIQDFMVEKLGIDRSKIQELSDLLYKNYGTTMAGLRAIGYDFDYDEYHSFVHGRLPYENLKPDPVLRHLLLSLPIRKVIFTNADKVHAVKALSRLGLEDCFEGIICFETLNPIHKSTTSDDEDDIEFVGPSLYPTTSTGCNEIFDIVGHFSQPDPRSGLPKTPIVCKPSEDAIERALKIANLNPQRTLFFEDSVRNIQSGKRVGLHTVLVGTSHRVKGADYALESIHNIREALPELWEVDKKSEVSYPGKLTVETSVTA</sequence>
<gene>
    <name evidence="1" type="ORF">Vadar_030215</name>
</gene>
<keyword evidence="2" id="KW-1185">Reference proteome</keyword>
<protein>
    <submittedName>
        <fullName evidence="1">Uncharacterized protein</fullName>
    </submittedName>
</protein>
<reference evidence="1 2" key="1">
    <citation type="journal article" date="2021" name="Hortic Res">
        <title>High-quality reference genome and annotation aids understanding of berry development for evergreen blueberry (Vaccinium darrowii).</title>
        <authorList>
            <person name="Yu J."/>
            <person name="Hulse-Kemp A.M."/>
            <person name="Babiker E."/>
            <person name="Staton M."/>
        </authorList>
    </citation>
    <scope>NUCLEOTIDE SEQUENCE [LARGE SCALE GENOMIC DNA]</scope>
    <source>
        <strain evidence="2">cv. NJ 8807/NJ 8810</strain>
        <tissue evidence="1">Young leaf</tissue>
    </source>
</reference>
<organism evidence="1 2">
    <name type="scientific">Vaccinium darrowii</name>
    <dbReference type="NCBI Taxonomy" id="229202"/>
    <lineage>
        <taxon>Eukaryota</taxon>
        <taxon>Viridiplantae</taxon>
        <taxon>Streptophyta</taxon>
        <taxon>Embryophyta</taxon>
        <taxon>Tracheophyta</taxon>
        <taxon>Spermatophyta</taxon>
        <taxon>Magnoliopsida</taxon>
        <taxon>eudicotyledons</taxon>
        <taxon>Gunneridae</taxon>
        <taxon>Pentapetalae</taxon>
        <taxon>asterids</taxon>
        <taxon>Ericales</taxon>
        <taxon>Ericaceae</taxon>
        <taxon>Vaccinioideae</taxon>
        <taxon>Vaccinieae</taxon>
        <taxon>Vaccinium</taxon>
    </lineage>
</organism>
<evidence type="ECO:0000313" key="1">
    <source>
        <dbReference type="EMBL" id="KAH7867188.1"/>
    </source>
</evidence>
<accession>A0ACB7ZNC4</accession>
<evidence type="ECO:0000313" key="2">
    <source>
        <dbReference type="Proteomes" id="UP000828048"/>
    </source>
</evidence>
<comment type="caution">
    <text evidence="1">The sequence shown here is derived from an EMBL/GenBank/DDBJ whole genome shotgun (WGS) entry which is preliminary data.</text>
</comment>